<protein>
    <submittedName>
        <fullName evidence="2">Putative DNA-binding domain-containing protein</fullName>
    </submittedName>
</protein>
<reference evidence="2 3" key="1">
    <citation type="submission" date="2016-10" db="EMBL/GenBank/DDBJ databases">
        <authorList>
            <person name="de Groot N.N."/>
        </authorList>
    </citation>
    <scope>NUCLEOTIDE SEQUENCE [LARGE SCALE GENOMIC DNA]</scope>
    <source>
        <strain evidence="2 3">ATCC 51327</strain>
    </source>
</reference>
<dbReference type="OrthoDB" id="9770340at2"/>
<accession>A0A1I4MVE1</accession>
<dbReference type="Gene3D" id="3.30.950.30">
    <property type="entry name" value="Schlafen, AAA domain"/>
    <property type="match status" value="1"/>
</dbReference>
<evidence type="ECO:0000259" key="1">
    <source>
        <dbReference type="Pfam" id="PF04326"/>
    </source>
</evidence>
<dbReference type="GO" id="GO:0003677">
    <property type="term" value="F:DNA binding"/>
    <property type="evidence" value="ECO:0007669"/>
    <property type="project" value="UniProtKB-KW"/>
</dbReference>
<evidence type="ECO:0000313" key="2">
    <source>
        <dbReference type="EMBL" id="SFM07168.1"/>
    </source>
</evidence>
<dbReference type="InterPro" id="IPR007421">
    <property type="entry name" value="Schlafen_AlbA_2_dom"/>
</dbReference>
<dbReference type="Proteomes" id="UP000199006">
    <property type="component" value="Unassembled WGS sequence"/>
</dbReference>
<feature type="domain" description="Schlafen AlbA-2" evidence="1">
    <location>
        <begin position="241"/>
        <end position="395"/>
    </location>
</feature>
<name>A0A1I4MVE1_9FIRM</name>
<dbReference type="EMBL" id="FOTI01000060">
    <property type="protein sequence ID" value="SFM07168.1"/>
    <property type="molecule type" value="Genomic_DNA"/>
</dbReference>
<organism evidence="2 3">
    <name type="scientific">Halanaerobium salsuginis</name>
    <dbReference type="NCBI Taxonomy" id="29563"/>
    <lineage>
        <taxon>Bacteria</taxon>
        <taxon>Bacillati</taxon>
        <taxon>Bacillota</taxon>
        <taxon>Clostridia</taxon>
        <taxon>Halanaerobiales</taxon>
        <taxon>Halanaerobiaceae</taxon>
        <taxon>Halanaerobium</taxon>
    </lineage>
</organism>
<dbReference type="InterPro" id="IPR038461">
    <property type="entry name" value="Schlafen_AlbA_2_dom_sf"/>
</dbReference>
<gene>
    <name evidence="2" type="ORF">SAMN02983006_02722</name>
</gene>
<keyword evidence="3" id="KW-1185">Reference proteome</keyword>
<dbReference type="AlphaFoldDB" id="A0A1I4MVE1"/>
<sequence length="413" mass="49037">MKDAFYDENRPLKRNELIKKVKEARKTIKKTSINIYIDTDDEFINLEDGRIILKEWKNQYRNKINKSTQIYHQNVNEIIIDAFNYYDKDLLSKDQIWEYAKTKYHNKKSSFKYLIANRKYLIRKEINGDVVWKLKEDYRDIIINSHGNKLNNINKLTIDLLKSNYGKLKLKDIIEELTKNYNFNENSIRTVLDDPKYFKKVQNEDGDLILYLKEVSYDNNINNIRISSIEFEDFMNNSKTEEAKFDFKQGFLDLSSERNFAKNSFNKIMKNISALANIGKGKTGYLFIGVTDNKSDSQRVKKLDNITVPEFNEFGIVGIEREAIYLGYDLEQYQNFIINKIEESKLPKKLKNHIKSNLGFVHYKDKYVLVFEVECIEGPSLYNDNELYIRKGPSLHLVNKKNYDDVYRRCFKN</sequence>
<dbReference type="Pfam" id="PF04326">
    <property type="entry name" value="SLFN_AlbA_2"/>
    <property type="match status" value="1"/>
</dbReference>
<proteinExistence type="predicted"/>
<dbReference type="STRING" id="29563.SAMN02983006_02722"/>
<keyword evidence="2" id="KW-0238">DNA-binding</keyword>
<dbReference type="RefSeq" id="WP_089862712.1">
    <property type="nucleotide sequence ID" value="NZ_FOTI01000060.1"/>
</dbReference>
<evidence type="ECO:0000313" key="3">
    <source>
        <dbReference type="Proteomes" id="UP000199006"/>
    </source>
</evidence>